<evidence type="ECO:0000256" key="6">
    <source>
        <dbReference type="ARBA" id="ARBA00023306"/>
    </source>
</evidence>
<keyword evidence="3" id="KW-0132">Cell division</keyword>
<keyword evidence="11" id="KW-1185">Reference proteome</keyword>
<feature type="repeat" description="WD" evidence="7">
    <location>
        <begin position="466"/>
        <end position="498"/>
    </location>
</feature>
<comment type="caution">
    <text evidence="10">The sequence shown here is derived from an EMBL/GenBank/DDBJ whole genome shotgun (WGS) entry which is preliminary data.</text>
</comment>
<dbReference type="EMBL" id="VTPC01091307">
    <property type="protein sequence ID" value="KAF2878688.1"/>
    <property type="molecule type" value="Genomic_DNA"/>
</dbReference>
<dbReference type="GO" id="GO:1990757">
    <property type="term" value="F:ubiquitin ligase activator activity"/>
    <property type="evidence" value="ECO:0007669"/>
    <property type="project" value="TreeGrafter"/>
</dbReference>
<dbReference type="Proteomes" id="UP000801492">
    <property type="component" value="Unassembled WGS sequence"/>
</dbReference>
<dbReference type="PANTHER" id="PTHR19918">
    <property type="entry name" value="CELL DIVISION CYCLE 20 CDC20 FIZZY -RELATED"/>
    <property type="match status" value="1"/>
</dbReference>
<keyword evidence="5" id="KW-0498">Mitosis</keyword>
<evidence type="ECO:0000256" key="4">
    <source>
        <dbReference type="ARBA" id="ARBA00022737"/>
    </source>
</evidence>
<feature type="domain" description="CDC20/Fizzy WD40" evidence="9">
    <location>
        <begin position="202"/>
        <end position="497"/>
    </location>
</feature>
<dbReference type="InterPro" id="IPR036322">
    <property type="entry name" value="WD40_repeat_dom_sf"/>
</dbReference>
<dbReference type="OrthoDB" id="10263272at2759"/>
<dbReference type="GO" id="GO:0051301">
    <property type="term" value="P:cell division"/>
    <property type="evidence" value="ECO:0007669"/>
    <property type="project" value="UniProtKB-KW"/>
</dbReference>
<evidence type="ECO:0000313" key="10">
    <source>
        <dbReference type="EMBL" id="KAF2878688.1"/>
    </source>
</evidence>
<sequence length="525" mass="57576">MSQFKFADEMKSLLNIDGPLTKGPVPRYQRKMGSENSSSVVNCSANSSTLKSFSSSFNGNNSKTPTKRTDSDVVRSKKSSPSRNKSPGRTPTPNKGAKTPNGGDRFIPLRSATNFEVAHFKLYQSEESESTSPSSKEVQRVLIENLHGCDINKQRILSYRNKAPTAPEGFQNPNRILYTQTKTPASVKSTGRYVSHAPDRILDAPDIIDDYYLNLLDWSGNNILAVALGASIYLWDAGSGKIEQLLELQGSDYVCSLAWIQEGDYLAVGTSMGTVELWDCSQAKRLRIMDGHSARVGALAWNSYILSSGCRTGQIIHHDVRQREHNVTTLSGHTQEVCGLKWSTDGKYLASGGNDNTLNIWPVVNGSNFSQPLPLYSLTSHQAAVKALAWCPWQPHILASGGGTADRHIRFWNCHTGACINSIDTKSQVCALLWSDVYKEIASGHGFANNQLTIWKYPGMSKVAELTGHTARVLHLALSPDGSTILSAGADETLRLWKCFVKDPAKNKDAGKVKVKNSILTRSIR</sequence>
<dbReference type="Gene3D" id="2.130.10.10">
    <property type="entry name" value="YVTN repeat-like/Quinoprotein amine dehydrogenase"/>
    <property type="match status" value="1"/>
</dbReference>
<feature type="repeat" description="WD" evidence="7">
    <location>
        <begin position="330"/>
        <end position="371"/>
    </location>
</feature>
<keyword evidence="2 7" id="KW-0853">WD repeat</keyword>
<reference evidence="10" key="1">
    <citation type="submission" date="2019-08" db="EMBL/GenBank/DDBJ databases">
        <title>The genome of the North American firefly Photinus pyralis.</title>
        <authorList>
            <consortium name="Photinus pyralis genome working group"/>
            <person name="Fallon T.R."/>
            <person name="Sander Lower S.E."/>
            <person name="Weng J.-K."/>
        </authorList>
    </citation>
    <scope>NUCLEOTIDE SEQUENCE</scope>
    <source>
        <strain evidence="10">TRF0915ILg1</strain>
        <tissue evidence="10">Whole body</tissue>
    </source>
</reference>
<dbReference type="CDD" id="cd00200">
    <property type="entry name" value="WD40"/>
    <property type="match status" value="1"/>
</dbReference>
<gene>
    <name evidence="10" type="ORF">ILUMI_27496</name>
</gene>
<dbReference type="SMART" id="SM00320">
    <property type="entry name" value="WD40"/>
    <property type="match status" value="6"/>
</dbReference>
<evidence type="ECO:0000256" key="8">
    <source>
        <dbReference type="SAM" id="MobiDB-lite"/>
    </source>
</evidence>
<evidence type="ECO:0000256" key="5">
    <source>
        <dbReference type="ARBA" id="ARBA00022776"/>
    </source>
</evidence>
<feature type="region of interest" description="Disordered" evidence="8">
    <location>
        <begin position="13"/>
        <end position="107"/>
    </location>
</feature>
<evidence type="ECO:0000256" key="1">
    <source>
        <dbReference type="ARBA" id="ARBA00006445"/>
    </source>
</evidence>
<evidence type="ECO:0000256" key="3">
    <source>
        <dbReference type="ARBA" id="ARBA00022618"/>
    </source>
</evidence>
<dbReference type="SUPFAM" id="SSF50978">
    <property type="entry name" value="WD40 repeat-like"/>
    <property type="match status" value="1"/>
</dbReference>
<evidence type="ECO:0000256" key="2">
    <source>
        <dbReference type="ARBA" id="ARBA00022574"/>
    </source>
</evidence>
<protein>
    <recommendedName>
        <fullName evidence="9">CDC20/Fizzy WD40 domain-containing protein</fullName>
    </recommendedName>
</protein>
<dbReference type="Pfam" id="PF24807">
    <property type="entry name" value="WD40_CDC20-Fz"/>
    <property type="match status" value="1"/>
</dbReference>
<keyword evidence="4" id="KW-0677">Repeat</keyword>
<dbReference type="InterPro" id="IPR015943">
    <property type="entry name" value="WD40/YVTN_repeat-like_dom_sf"/>
</dbReference>
<evidence type="ECO:0000259" key="9">
    <source>
        <dbReference type="Pfam" id="PF24807"/>
    </source>
</evidence>
<feature type="compositionally biased region" description="Low complexity" evidence="8">
    <location>
        <begin position="34"/>
        <end position="62"/>
    </location>
</feature>
<dbReference type="GO" id="GO:0031145">
    <property type="term" value="P:anaphase-promoting complex-dependent catabolic process"/>
    <property type="evidence" value="ECO:0007669"/>
    <property type="project" value="TreeGrafter"/>
</dbReference>
<dbReference type="InterPro" id="IPR033010">
    <property type="entry name" value="Cdc20/Fizzy"/>
</dbReference>
<dbReference type="GO" id="GO:0005680">
    <property type="term" value="C:anaphase-promoting complex"/>
    <property type="evidence" value="ECO:0007669"/>
    <property type="project" value="TreeGrafter"/>
</dbReference>
<name>A0A8K0C633_IGNLU</name>
<dbReference type="InterPro" id="IPR056150">
    <property type="entry name" value="WD40_CDC20-Fz"/>
</dbReference>
<evidence type="ECO:0000313" key="11">
    <source>
        <dbReference type="Proteomes" id="UP000801492"/>
    </source>
</evidence>
<proteinExistence type="inferred from homology"/>
<accession>A0A8K0C633</accession>
<keyword evidence="6" id="KW-0131">Cell cycle</keyword>
<dbReference type="PANTHER" id="PTHR19918:SF8">
    <property type="entry name" value="FI02843P"/>
    <property type="match status" value="1"/>
</dbReference>
<dbReference type="GO" id="GO:1905786">
    <property type="term" value="P:positive regulation of anaphase-promoting complex-dependent catabolic process"/>
    <property type="evidence" value="ECO:0007669"/>
    <property type="project" value="TreeGrafter"/>
</dbReference>
<dbReference type="PROSITE" id="PS50294">
    <property type="entry name" value="WD_REPEATS_REGION"/>
    <property type="match status" value="2"/>
</dbReference>
<organism evidence="10 11">
    <name type="scientific">Ignelater luminosus</name>
    <name type="common">Cucubano</name>
    <name type="synonym">Pyrophorus luminosus</name>
    <dbReference type="NCBI Taxonomy" id="2038154"/>
    <lineage>
        <taxon>Eukaryota</taxon>
        <taxon>Metazoa</taxon>
        <taxon>Ecdysozoa</taxon>
        <taxon>Arthropoda</taxon>
        <taxon>Hexapoda</taxon>
        <taxon>Insecta</taxon>
        <taxon>Pterygota</taxon>
        <taxon>Neoptera</taxon>
        <taxon>Endopterygota</taxon>
        <taxon>Coleoptera</taxon>
        <taxon>Polyphaga</taxon>
        <taxon>Elateriformia</taxon>
        <taxon>Elateroidea</taxon>
        <taxon>Elateridae</taxon>
        <taxon>Agrypninae</taxon>
        <taxon>Pyrophorini</taxon>
        <taxon>Ignelater</taxon>
    </lineage>
</organism>
<evidence type="ECO:0000256" key="7">
    <source>
        <dbReference type="PROSITE-ProRule" id="PRU00221"/>
    </source>
</evidence>
<dbReference type="AlphaFoldDB" id="A0A8K0C633"/>
<comment type="similarity">
    <text evidence="1">Belongs to the WD repeat CDC20/Fizzy family.</text>
</comment>
<dbReference type="PROSITE" id="PS50082">
    <property type="entry name" value="WD_REPEATS_2"/>
    <property type="match status" value="2"/>
</dbReference>
<dbReference type="GO" id="GO:0010997">
    <property type="term" value="F:anaphase-promoting complex binding"/>
    <property type="evidence" value="ECO:0007669"/>
    <property type="project" value="InterPro"/>
</dbReference>
<dbReference type="InterPro" id="IPR001680">
    <property type="entry name" value="WD40_rpt"/>
</dbReference>